<proteinExistence type="predicted"/>
<comment type="caution">
    <text evidence="1">The sequence shown here is derived from an EMBL/GenBank/DDBJ whole genome shotgun (WGS) entry which is preliminary data.</text>
</comment>
<organism evidence="1">
    <name type="scientific">marine sediment metagenome</name>
    <dbReference type="NCBI Taxonomy" id="412755"/>
    <lineage>
        <taxon>unclassified sequences</taxon>
        <taxon>metagenomes</taxon>
        <taxon>ecological metagenomes</taxon>
    </lineage>
</organism>
<name>A0A0F9R0C1_9ZZZZ</name>
<accession>A0A0F9R0C1</accession>
<dbReference type="EMBL" id="LAZR01004193">
    <property type="protein sequence ID" value="KKN10913.1"/>
    <property type="molecule type" value="Genomic_DNA"/>
</dbReference>
<reference evidence="1" key="1">
    <citation type="journal article" date="2015" name="Nature">
        <title>Complex archaea that bridge the gap between prokaryotes and eukaryotes.</title>
        <authorList>
            <person name="Spang A."/>
            <person name="Saw J.H."/>
            <person name="Jorgensen S.L."/>
            <person name="Zaremba-Niedzwiedzka K."/>
            <person name="Martijn J."/>
            <person name="Lind A.E."/>
            <person name="van Eijk R."/>
            <person name="Schleper C."/>
            <person name="Guy L."/>
            <person name="Ettema T.J."/>
        </authorList>
    </citation>
    <scope>NUCLEOTIDE SEQUENCE</scope>
</reference>
<evidence type="ECO:0000313" key="1">
    <source>
        <dbReference type="EMBL" id="KKN10913.1"/>
    </source>
</evidence>
<gene>
    <name evidence="1" type="ORF">LCGC14_1031930</name>
</gene>
<dbReference type="AlphaFoldDB" id="A0A0F9R0C1"/>
<protein>
    <submittedName>
        <fullName evidence="1">Uncharacterized protein</fullName>
    </submittedName>
</protein>
<sequence>MTKKEKIVIKKEAKKYFYDFMDTRDRVYILMDEFKEKHGFIPEQYKSDIMLMNAYEEYKRFGGWKKIPGVKLIMNKSIQKYCRAKIKNPQPEKEMSALEMELYLTKKTNEIFESIEKAKKELKGIHRRIDKNLKI</sequence>